<organism evidence="6 7">
    <name type="scientific">Aedes albopictus</name>
    <name type="common">Asian tiger mosquito</name>
    <name type="synonym">Stegomyia albopicta</name>
    <dbReference type="NCBI Taxonomy" id="7160"/>
    <lineage>
        <taxon>Eukaryota</taxon>
        <taxon>Metazoa</taxon>
        <taxon>Ecdysozoa</taxon>
        <taxon>Arthropoda</taxon>
        <taxon>Hexapoda</taxon>
        <taxon>Insecta</taxon>
        <taxon>Pterygota</taxon>
        <taxon>Neoptera</taxon>
        <taxon>Endopterygota</taxon>
        <taxon>Diptera</taxon>
        <taxon>Nematocera</taxon>
        <taxon>Culicoidea</taxon>
        <taxon>Culicidae</taxon>
        <taxon>Culicinae</taxon>
        <taxon>Aedini</taxon>
        <taxon>Aedes</taxon>
        <taxon>Stegomyia</taxon>
    </lineage>
</organism>
<comment type="subcellular location">
    <subcellularLocation>
        <location evidence="1">Nucleus</location>
    </subcellularLocation>
</comment>
<protein>
    <recommendedName>
        <fullName evidence="8">Nuclear pore complex protein Nup205</fullName>
    </recommendedName>
</protein>
<keyword evidence="3" id="KW-0813">Transport</keyword>
<reference evidence="6" key="2">
    <citation type="submission" date="2025-05" db="UniProtKB">
        <authorList>
            <consortium name="EnsemblMetazoa"/>
        </authorList>
    </citation>
    <scope>IDENTIFICATION</scope>
    <source>
        <strain evidence="6">Foshan</strain>
    </source>
</reference>
<keyword evidence="4" id="KW-0539">Nucleus</keyword>
<sequence length="2023" mass="224671">MSEATPDDMWTPFKHLFNSIESFLSAPSGGGGGGGQQQEQNVASLDALLRKHKQNFTTLLRNPPKNVKSREAIRVGITEGITLPEFGHTILSKDLVDESVIISDMYDLNEYIALELLCTAQQQMPNHPGLPRGLVAVLLYYDGRKSLVASLKELFQARAGVSWCTDAPHEITQLITAYTDGLVADGVLDKIVDLLGELDVTKELDVLTTNRALGPPKHHRQVLDLFEEIRVLLATCLFNWAAQCGLPRGTTVKLIRFLARYKSTVSSGGIDNVTLALQMALMYGMDMSVIQRREDGEEVVKRLPMVRDPEFIETVMDAISSSWECEGLRSVSLFTFGLAIATLRLAPQNLYSNTAKIIDQDELLVDAAIQGRVFDFIHYTLLENEVIFRTEFYYRRMHVLFTDFIELMHSKVTELRARADETARTVQAFQQQGLDPPANLCRNFEALLFSVGKLYQNDQMRLNLSLEYWGPMEVAANYQRASSRSVCLFKFIRLAGELLPPILFIPYLKMLAGLSSCPQSARNAFNLLKQGGGASGSMATISWDHFFNSLFRYYQNLRQEQNPGSETVYRNRALSRNINPQEIAGLQAVLQVIRAVATHDEVARVALCEHPNWAPLHVLLGLISCSVTISLKAELVQTLAALGKSKETALQLWNNLEASQVITTIPTTSTFANRGIESELEEIESRNETYPLTLGMLDLLYTLCETAIPRGLGAGPRKPGLDPYVTFIIDAVFLRFYNRNYKNPSEKWQIAEKCLLLLNAFVQRYSPTPADFPSPTQNREENSPPGFHILLQVNTKSDFLRLLLHIIDEACTLFDSYAPFPGRKHLESTCLLALQIIERALETQEDFFNAHFAANCSILLAGANKLLLGMNPRTGKADHMLNIVRFVTYSSYLPENALVAIRILTAIMRQPNVNQQILGLLTQNERIRNEIRQGFVECLESESVTFAAAAAAASPSTDSDDPDQDAPDFSTGDATTAAGVSVELQIKEAIIGLLQECLPQQSTPNLAHYLLGFELNKELRLTNLQQPGVMNFPSNCAKSLITLLDNALETSRSGKSSSSAQERLIEHAYALLYSLCYNSRTSEVILRFLRSCNDFLCRHINGLPFSNVKSPHVLNQMTGLLKCVAIELKLTSDKNQVSQFGNVCKILLGVVQNQPSETLPLELSHHYSTVNSSMMMSSVAAGMEHGAATTTVSRKAPESAKLLLCQLLDCLNFEIKSLDKPKWDYFDNSLLQGLLQECEIAVPGGSGGSGLKLIDIKRLHDVLKDELNSVQTTIAAGQRAHILAEIETILVYALQLNSQRNLCASTVKFLEAWGQTTEVLFSVTPTMFVSLDVKQGLLVEIIQAMLSKVVPNQVMPELANLASSTILLLMVNLRHCYSLKNGGDAAGAGSGMNESSLMTSFGGSFAQNGVGQGAGRFSPKANTLSLRYILHNILEWILISGVGSQKLRINLYAALLNYMHIVKGNRDKSEQKLDAVRDEFYVSRLDKSLSAGAKSHEVGGDESHAQIEMVVEIVQSFGDKLIDILCHDCTGGLDICKMLALSCVDMLLDMVSMANVIQFISKRGYLSHLIDSLLKNDGKLCRILDNQPENMKALYVYESKMAMLSRIGSSHIGAELLLEERALSVLAGMKVFDLHPDFQVQNYSPLYPTSSSFIPPIEARYQQILFPALNLCDVILSTLGQENHSAVTQVINFLLSHGDMIEIVLRAGTPFLNIGLLRELAGITGLIARAANQEISSLITPNANQDLGAHLYRLQRLMLTLFPRFTLSEQTLKELNQNVLTNCSEREKAAHLKYFLQIAANLALYARNSISNHAVDHRTINVLFSPQISESGVHHRQQVTGAALETSHSLNIVVIQLKNSVEYFNREKLSYESLVRQRNSLPSLSLDANVQIQHNNLTERIASKQEELKRCVFITEHCLYLLWAHLDFFMLRAIPVNTLHFNLSYGSDNYLSSQTEVGWKITADDVAALKKTLIGIFNETFCKQLLVTGQGHGGSSDARASDKGFIEALLRRIKRLIQFVPVK</sequence>
<proteinExistence type="inferred from homology"/>
<dbReference type="PANTHER" id="PTHR31344">
    <property type="entry name" value="NUCLEAR PORE COMPLEX PROTEIN NUP205"/>
    <property type="match status" value="1"/>
</dbReference>
<evidence type="ECO:0000256" key="3">
    <source>
        <dbReference type="ARBA" id="ARBA00022448"/>
    </source>
</evidence>
<accession>A0ABM1ZJL3</accession>
<evidence type="ECO:0000256" key="1">
    <source>
        <dbReference type="ARBA" id="ARBA00004123"/>
    </source>
</evidence>
<feature type="region of interest" description="Disordered" evidence="5">
    <location>
        <begin position="950"/>
        <end position="972"/>
    </location>
</feature>
<dbReference type="GeneID" id="109401882"/>
<evidence type="ECO:0000313" key="7">
    <source>
        <dbReference type="Proteomes" id="UP000069940"/>
    </source>
</evidence>
<dbReference type="Pfam" id="PF11894">
    <property type="entry name" value="Nup192"/>
    <property type="match status" value="1"/>
</dbReference>
<dbReference type="Proteomes" id="UP000069940">
    <property type="component" value="Unassembled WGS sequence"/>
</dbReference>
<dbReference type="EnsemblMetazoa" id="AALFPA23_019096.R28097">
    <property type="protein sequence ID" value="AALFPA23_019096.P28097"/>
    <property type="gene ID" value="AALFPA23_019096"/>
</dbReference>
<evidence type="ECO:0000256" key="5">
    <source>
        <dbReference type="SAM" id="MobiDB-lite"/>
    </source>
</evidence>
<name>A0ABM1ZJL3_AEDAL</name>
<evidence type="ECO:0000256" key="2">
    <source>
        <dbReference type="ARBA" id="ARBA00005892"/>
    </source>
</evidence>
<dbReference type="RefSeq" id="XP_019530030.3">
    <property type="nucleotide sequence ID" value="XM_019674485.3"/>
</dbReference>
<dbReference type="PANTHER" id="PTHR31344:SF0">
    <property type="entry name" value="NUCLEAR PORE COMPLEX PROTEIN NUP205"/>
    <property type="match status" value="1"/>
</dbReference>
<keyword evidence="7" id="KW-1185">Reference proteome</keyword>
<dbReference type="InterPro" id="IPR021827">
    <property type="entry name" value="Nup186/Nup192/Nup205"/>
</dbReference>
<evidence type="ECO:0000256" key="4">
    <source>
        <dbReference type="ARBA" id="ARBA00023242"/>
    </source>
</evidence>
<evidence type="ECO:0008006" key="8">
    <source>
        <dbReference type="Google" id="ProtNLM"/>
    </source>
</evidence>
<comment type="similarity">
    <text evidence="2">Belongs to the NUP186/NUP192/NUP205 family.</text>
</comment>
<evidence type="ECO:0000313" key="6">
    <source>
        <dbReference type="EnsemblMetazoa" id="AALFPA23_019096.P28097"/>
    </source>
</evidence>
<reference evidence="7" key="1">
    <citation type="journal article" date="2015" name="Proc. Natl. Acad. Sci. U.S.A.">
        <title>Genome sequence of the Asian Tiger mosquito, Aedes albopictus, reveals insights into its biology, genetics, and evolution.</title>
        <authorList>
            <person name="Chen X.G."/>
            <person name="Jiang X."/>
            <person name="Gu J."/>
            <person name="Xu M."/>
            <person name="Wu Y."/>
            <person name="Deng Y."/>
            <person name="Zhang C."/>
            <person name="Bonizzoni M."/>
            <person name="Dermauw W."/>
            <person name="Vontas J."/>
            <person name="Armbruster P."/>
            <person name="Huang X."/>
            <person name="Yang Y."/>
            <person name="Zhang H."/>
            <person name="He W."/>
            <person name="Peng H."/>
            <person name="Liu Y."/>
            <person name="Wu K."/>
            <person name="Chen J."/>
            <person name="Lirakis M."/>
            <person name="Topalis P."/>
            <person name="Van Leeuwen T."/>
            <person name="Hall A.B."/>
            <person name="Jiang X."/>
            <person name="Thorpe C."/>
            <person name="Mueller R.L."/>
            <person name="Sun C."/>
            <person name="Waterhouse R.M."/>
            <person name="Yan G."/>
            <person name="Tu Z.J."/>
            <person name="Fang X."/>
            <person name="James A.A."/>
        </authorList>
    </citation>
    <scope>NUCLEOTIDE SEQUENCE [LARGE SCALE GENOMIC DNA]</scope>
    <source>
        <strain evidence="7">Foshan</strain>
    </source>
</reference>